<evidence type="ECO:0000259" key="1">
    <source>
        <dbReference type="Pfam" id="PF19445"/>
    </source>
</evidence>
<keyword evidence="2" id="KW-0396">Initiation factor</keyword>
<feature type="domain" description="eIF3h C-terminal" evidence="1">
    <location>
        <begin position="124"/>
        <end position="177"/>
    </location>
</feature>
<protein>
    <submittedName>
        <fullName evidence="2">Eukaryotic translation initiation factor 3 subunit H</fullName>
    </submittedName>
</protein>
<name>A0A091CPY1_FUKDA</name>
<dbReference type="AlphaFoldDB" id="A0A091CPY1"/>
<accession>A0A091CPY1</accession>
<sequence>MFLKKVKTVNKEEKAECNITPRRRGLGKHTEDDAEFDEVQDQMEKMRSSLCRVNIDHLHGGWYQSTSYHTEDDAEFDEVQDQMEKMRSSLCRVNIDHLHGGWYQSTSYVWLIRYPGAAGLSSATKEDRSKLCKRHQALERMDSLLIADQINTYCQNIKEFTTQNVGKLFLAQTLQEYNS</sequence>
<dbReference type="Proteomes" id="UP000028990">
    <property type="component" value="Unassembled WGS sequence"/>
</dbReference>
<keyword evidence="2" id="KW-0648">Protein biosynthesis</keyword>
<proteinExistence type="predicted"/>
<organism evidence="2 3">
    <name type="scientific">Fukomys damarensis</name>
    <name type="common">Damaraland mole rat</name>
    <name type="synonym">Cryptomys damarensis</name>
    <dbReference type="NCBI Taxonomy" id="885580"/>
    <lineage>
        <taxon>Eukaryota</taxon>
        <taxon>Metazoa</taxon>
        <taxon>Chordata</taxon>
        <taxon>Craniata</taxon>
        <taxon>Vertebrata</taxon>
        <taxon>Euteleostomi</taxon>
        <taxon>Mammalia</taxon>
        <taxon>Eutheria</taxon>
        <taxon>Euarchontoglires</taxon>
        <taxon>Glires</taxon>
        <taxon>Rodentia</taxon>
        <taxon>Hystricomorpha</taxon>
        <taxon>Bathyergidae</taxon>
        <taxon>Fukomys</taxon>
    </lineage>
</organism>
<dbReference type="GO" id="GO:0003743">
    <property type="term" value="F:translation initiation factor activity"/>
    <property type="evidence" value="ECO:0007669"/>
    <property type="project" value="UniProtKB-KW"/>
</dbReference>
<evidence type="ECO:0000313" key="2">
    <source>
        <dbReference type="EMBL" id="KFO21159.1"/>
    </source>
</evidence>
<dbReference type="Pfam" id="PF19445">
    <property type="entry name" value="eIF3h_C"/>
    <property type="match status" value="1"/>
</dbReference>
<gene>
    <name evidence="2" type="ORF">H920_17512</name>
</gene>
<dbReference type="InterPro" id="IPR045810">
    <property type="entry name" value="eIF3h_C"/>
</dbReference>
<keyword evidence="3" id="KW-1185">Reference proteome</keyword>
<reference evidence="2 3" key="1">
    <citation type="submission" date="2013-11" db="EMBL/GenBank/DDBJ databases">
        <title>The Damaraland mole rat (Fukomys damarensis) genome and evolution of African mole rats.</title>
        <authorList>
            <person name="Gladyshev V.N."/>
            <person name="Fang X."/>
        </authorList>
    </citation>
    <scope>NUCLEOTIDE SEQUENCE [LARGE SCALE GENOMIC DNA]</scope>
    <source>
        <tissue evidence="2">Liver</tissue>
    </source>
</reference>
<dbReference type="EMBL" id="KN124472">
    <property type="protein sequence ID" value="KFO21159.1"/>
    <property type="molecule type" value="Genomic_DNA"/>
</dbReference>
<evidence type="ECO:0000313" key="3">
    <source>
        <dbReference type="Proteomes" id="UP000028990"/>
    </source>
</evidence>